<dbReference type="InterPro" id="IPR057191">
    <property type="entry name" value="DUF7869"/>
</dbReference>
<sequence>MDVVALMAKTEVPVLGNFPKHSSLRICAIAWNYHMANLTWSFWPTSKHLLTWKPLEKNESEVSGVLLLFRPDQFAKKSFFGCRIPGFKKEGIKLLSSSETKMSVWRQFKKACEESGKYAVCYTKFIHLWEQFHPNVVVAKPMSDLCLKCQQNTSKLVRSTNLPDREKSACIQAQQQHLNCVQMEREVYRKIHIPNNPMQPGPIYFKTPHKCGIFGVMCEAVPKQVNYLIDEASDVGKGANTTISYVHHFFQNHGLGEMHVHLHADNCSGQNKNYYFIWYLAWRTILQLHESINYSFLVADHTKFGPDRCFGMIKKAYKVNFVSSLYEFADMVDASSTNGVNKAQLVGTHDGRIIVSA</sequence>
<name>A0AAD9UZH6_ACRCE</name>
<reference evidence="2" key="1">
    <citation type="journal article" date="2023" name="G3 (Bethesda)">
        <title>Whole genome assembly and annotation of the endangered Caribbean coral Acropora cervicornis.</title>
        <authorList>
            <person name="Selwyn J.D."/>
            <person name="Vollmer S.V."/>
        </authorList>
    </citation>
    <scope>NUCLEOTIDE SEQUENCE</scope>
    <source>
        <strain evidence="2">K2</strain>
    </source>
</reference>
<dbReference type="EMBL" id="JARQWQ010000060">
    <property type="protein sequence ID" value="KAK2555724.1"/>
    <property type="molecule type" value="Genomic_DNA"/>
</dbReference>
<organism evidence="2 3">
    <name type="scientific">Acropora cervicornis</name>
    <name type="common">Staghorn coral</name>
    <dbReference type="NCBI Taxonomy" id="6130"/>
    <lineage>
        <taxon>Eukaryota</taxon>
        <taxon>Metazoa</taxon>
        <taxon>Cnidaria</taxon>
        <taxon>Anthozoa</taxon>
        <taxon>Hexacorallia</taxon>
        <taxon>Scleractinia</taxon>
        <taxon>Astrocoeniina</taxon>
        <taxon>Acroporidae</taxon>
        <taxon>Acropora</taxon>
    </lineage>
</organism>
<dbReference type="Proteomes" id="UP001249851">
    <property type="component" value="Unassembled WGS sequence"/>
</dbReference>
<reference evidence="2" key="2">
    <citation type="journal article" date="2023" name="Science">
        <title>Genomic signatures of disease resistance in endangered staghorn corals.</title>
        <authorList>
            <person name="Vollmer S.V."/>
            <person name="Selwyn J.D."/>
            <person name="Despard B.A."/>
            <person name="Roesel C.L."/>
        </authorList>
    </citation>
    <scope>NUCLEOTIDE SEQUENCE</scope>
    <source>
        <strain evidence="2">K2</strain>
    </source>
</reference>
<dbReference type="PANTHER" id="PTHR34415:SF1">
    <property type="entry name" value="INTEGRASE CATALYTIC DOMAIN-CONTAINING PROTEIN"/>
    <property type="match status" value="1"/>
</dbReference>
<evidence type="ECO:0000313" key="3">
    <source>
        <dbReference type="Proteomes" id="UP001249851"/>
    </source>
</evidence>
<dbReference type="PANTHER" id="PTHR34415">
    <property type="entry name" value="INTEGRASE CATALYTIC DOMAIN-CONTAINING PROTEIN"/>
    <property type="match status" value="1"/>
</dbReference>
<dbReference type="Pfam" id="PF25273">
    <property type="entry name" value="DUF7869"/>
    <property type="match status" value="1"/>
</dbReference>
<proteinExistence type="predicted"/>
<feature type="domain" description="DUF7869" evidence="1">
    <location>
        <begin position="210"/>
        <end position="350"/>
    </location>
</feature>
<gene>
    <name evidence="2" type="ORF">P5673_022277</name>
</gene>
<dbReference type="AlphaFoldDB" id="A0AAD9UZH6"/>
<keyword evidence="3" id="KW-1185">Reference proteome</keyword>
<evidence type="ECO:0000313" key="2">
    <source>
        <dbReference type="EMBL" id="KAK2555724.1"/>
    </source>
</evidence>
<protein>
    <recommendedName>
        <fullName evidence="1">DUF7869 domain-containing protein</fullName>
    </recommendedName>
</protein>
<evidence type="ECO:0000259" key="1">
    <source>
        <dbReference type="Pfam" id="PF25273"/>
    </source>
</evidence>
<comment type="caution">
    <text evidence="2">The sequence shown here is derived from an EMBL/GenBank/DDBJ whole genome shotgun (WGS) entry which is preliminary data.</text>
</comment>
<accession>A0AAD9UZH6</accession>